<name>A0A316G2C9_9RHOB</name>
<dbReference type="AlphaFoldDB" id="A0A316G2C9"/>
<evidence type="ECO:0000256" key="4">
    <source>
        <dbReference type="ARBA" id="ARBA00023163"/>
    </source>
</evidence>
<dbReference type="FunFam" id="1.10.10.10:FF:000001">
    <property type="entry name" value="LysR family transcriptional regulator"/>
    <property type="match status" value="1"/>
</dbReference>
<dbReference type="PANTHER" id="PTHR30579:SF7">
    <property type="entry name" value="HTH-TYPE TRANSCRIPTIONAL REGULATOR LRHA-RELATED"/>
    <property type="match status" value="1"/>
</dbReference>
<protein>
    <submittedName>
        <fullName evidence="6">DNA-binding transcriptional LysR family regulator</fullName>
    </submittedName>
</protein>
<evidence type="ECO:0000256" key="2">
    <source>
        <dbReference type="ARBA" id="ARBA00023015"/>
    </source>
</evidence>
<reference evidence="6 7" key="1">
    <citation type="submission" date="2018-05" db="EMBL/GenBank/DDBJ databases">
        <title>Genomic Encyclopedia of Type Strains, Phase IV (KMG-IV): sequencing the most valuable type-strain genomes for metagenomic binning, comparative biology and taxonomic classification.</title>
        <authorList>
            <person name="Goeker M."/>
        </authorList>
    </citation>
    <scope>NUCLEOTIDE SEQUENCE [LARGE SCALE GENOMIC DNA]</scope>
    <source>
        <strain evidence="6 7">DSM 103371</strain>
    </source>
</reference>
<dbReference type="PANTHER" id="PTHR30579">
    <property type="entry name" value="TRANSCRIPTIONAL REGULATOR"/>
    <property type="match status" value="1"/>
</dbReference>
<dbReference type="Pfam" id="PF03466">
    <property type="entry name" value="LysR_substrate"/>
    <property type="match status" value="1"/>
</dbReference>
<dbReference type="Gene3D" id="3.40.190.10">
    <property type="entry name" value="Periplasmic binding protein-like II"/>
    <property type="match status" value="2"/>
</dbReference>
<dbReference type="Gene3D" id="1.10.10.10">
    <property type="entry name" value="Winged helix-like DNA-binding domain superfamily/Winged helix DNA-binding domain"/>
    <property type="match status" value="1"/>
</dbReference>
<keyword evidence="3 6" id="KW-0238">DNA-binding</keyword>
<dbReference type="InterPro" id="IPR050176">
    <property type="entry name" value="LTTR"/>
</dbReference>
<dbReference type="GO" id="GO:0003677">
    <property type="term" value="F:DNA binding"/>
    <property type="evidence" value="ECO:0007669"/>
    <property type="project" value="UniProtKB-KW"/>
</dbReference>
<dbReference type="EMBL" id="QGGV01000010">
    <property type="protein sequence ID" value="PWK54783.1"/>
    <property type="molecule type" value="Genomic_DNA"/>
</dbReference>
<dbReference type="InterPro" id="IPR036390">
    <property type="entry name" value="WH_DNA-bd_sf"/>
</dbReference>
<dbReference type="Proteomes" id="UP000245390">
    <property type="component" value="Unassembled WGS sequence"/>
</dbReference>
<dbReference type="InterPro" id="IPR005119">
    <property type="entry name" value="LysR_subst-bd"/>
</dbReference>
<keyword evidence="2" id="KW-0805">Transcription regulation</keyword>
<comment type="caution">
    <text evidence="6">The sequence shown here is derived from an EMBL/GenBank/DDBJ whole genome shotgun (WGS) entry which is preliminary data.</text>
</comment>
<dbReference type="RefSeq" id="WP_109760574.1">
    <property type="nucleotide sequence ID" value="NZ_CP034588.1"/>
</dbReference>
<evidence type="ECO:0000313" key="7">
    <source>
        <dbReference type="Proteomes" id="UP000245390"/>
    </source>
</evidence>
<keyword evidence="4" id="KW-0804">Transcription</keyword>
<proteinExistence type="inferred from homology"/>
<evidence type="ECO:0000256" key="1">
    <source>
        <dbReference type="ARBA" id="ARBA00009437"/>
    </source>
</evidence>
<evidence type="ECO:0000313" key="6">
    <source>
        <dbReference type="EMBL" id="PWK54783.1"/>
    </source>
</evidence>
<dbReference type="InterPro" id="IPR000847">
    <property type="entry name" value="LysR_HTH_N"/>
</dbReference>
<dbReference type="Pfam" id="PF00126">
    <property type="entry name" value="HTH_1"/>
    <property type="match status" value="1"/>
</dbReference>
<dbReference type="SUPFAM" id="SSF53850">
    <property type="entry name" value="Periplasmic binding protein-like II"/>
    <property type="match status" value="1"/>
</dbReference>
<gene>
    <name evidence="6" type="ORF">C8D95_11075</name>
</gene>
<sequence>MNAPTLPTIPLLDLDLLRTLVAIAETGSFSAAAARVHRTPSAVSMQVKKIEDILGRPMFLRDSRSVELTADGGFLVEHARRMLAMNREAVARFVQPDIRGVVRMGAPDDAAERHLPGMLRRFAETHPGVTVDVVIDSSVRMMDMLRAGQLDLTLLTYGPDAQSRGAEILMREQLVWAACKGGTAATRDPLPVSVWEEGCAWRKAGLDALESQKRPWRVAFQSAHISGQRAAILADLAVAPIPASSIGGDIVEASGRHGLPPLPTYALGMLVPEDPSPAVAAAADHLRACFAARTR</sequence>
<dbReference type="SUPFAM" id="SSF46785">
    <property type="entry name" value="Winged helix' DNA-binding domain"/>
    <property type="match status" value="1"/>
</dbReference>
<evidence type="ECO:0000256" key="3">
    <source>
        <dbReference type="ARBA" id="ARBA00023125"/>
    </source>
</evidence>
<accession>A0A316G2C9</accession>
<feature type="domain" description="HTH lysR-type" evidence="5">
    <location>
        <begin position="12"/>
        <end position="69"/>
    </location>
</feature>
<dbReference type="InterPro" id="IPR036388">
    <property type="entry name" value="WH-like_DNA-bd_sf"/>
</dbReference>
<dbReference type="PROSITE" id="PS50931">
    <property type="entry name" value="HTH_LYSR"/>
    <property type="match status" value="1"/>
</dbReference>
<organism evidence="6 7">
    <name type="scientific">Silicimonas algicola</name>
    <dbReference type="NCBI Taxonomy" id="1826607"/>
    <lineage>
        <taxon>Bacteria</taxon>
        <taxon>Pseudomonadati</taxon>
        <taxon>Pseudomonadota</taxon>
        <taxon>Alphaproteobacteria</taxon>
        <taxon>Rhodobacterales</taxon>
        <taxon>Paracoccaceae</taxon>
    </lineage>
</organism>
<keyword evidence="7" id="KW-1185">Reference proteome</keyword>
<dbReference type="GO" id="GO:0003700">
    <property type="term" value="F:DNA-binding transcription factor activity"/>
    <property type="evidence" value="ECO:0007669"/>
    <property type="project" value="InterPro"/>
</dbReference>
<dbReference type="OrthoDB" id="8097684at2"/>
<comment type="similarity">
    <text evidence="1">Belongs to the LysR transcriptional regulatory family.</text>
</comment>
<evidence type="ECO:0000259" key="5">
    <source>
        <dbReference type="PROSITE" id="PS50931"/>
    </source>
</evidence>
<dbReference type="KEGG" id="salo:EF888_01015"/>